<dbReference type="InterPro" id="IPR037873">
    <property type="entry name" value="BamE-like"/>
</dbReference>
<reference evidence="2 3" key="1">
    <citation type="submission" date="2020-08" db="EMBL/GenBank/DDBJ databases">
        <title>Genome sequencing of Purple Non-Sulfur Bacteria from various extreme environments.</title>
        <authorList>
            <person name="Mayer M."/>
        </authorList>
    </citation>
    <scope>NUCLEOTIDE SEQUENCE [LARGE SCALE GENOMIC DNA]</scope>
    <source>
        <strain evidence="2 3">2761</strain>
    </source>
</reference>
<dbReference type="Gene3D" id="3.30.1450.10">
    <property type="match status" value="1"/>
</dbReference>
<dbReference type="OrthoDB" id="5297256at2"/>
<evidence type="ECO:0000313" key="2">
    <source>
        <dbReference type="EMBL" id="MBB4246345.1"/>
    </source>
</evidence>
<dbReference type="RefSeq" id="WP_153115888.1">
    <property type="nucleotide sequence ID" value="NZ_JACIGE010000002.1"/>
</dbReference>
<comment type="caution">
    <text evidence="2">The sequence shown here is derived from an EMBL/GenBank/DDBJ whole genome shotgun (WGS) entry which is preliminary data.</text>
</comment>
<protein>
    <recommendedName>
        <fullName evidence="4">Outer membrane protein assembly factor BamE</fullName>
    </recommendedName>
</protein>
<dbReference type="AlphaFoldDB" id="A0A840G346"/>
<evidence type="ECO:0000313" key="3">
    <source>
        <dbReference type="Proteomes" id="UP000587070"/>
    </source>
</evidence>
<keyword evidence="1" id="KW-0732">Signal</keyword>
<accession>A0A840G346</accession>
<keyword evidence="3" id="KW-1185">Reference proteome</keyword>
<evidence type="ECO:0000256" key="1">
    <source>
        <dbReference type="ARBA" id="ARBA00022729"/>
    </source>
</evidence>
<evidence type="ECO:0008006" key="4">
    <source>
        <dbReference type="Google" id="ProtNLM"/>
    </source>
</evidence>
<dbReference type="Proteomes" id="UP000587070">
    <property type="component" value="Unassembled WGS sequence"/>
</dbReference>
<gene>
    <name evidence="2" type="ORF">GGD90_000702</name>
</gene>
<sequence>MTLPRWLGAGVAAVVSAVLPACDGINLQKLEPGVSTVAEIRSRMGEPKAEYRNADGSYVWEYNRQPAGIECHMLSIGPDGVLQKIEQVLGEASYARVREGMSKEDILRLLGHPGSSTVFARMGEEVWDWRVGSSFPNEEAHFHVHFDAETGLVRKTSRRVEHKG</sequence>
<organism evidence="2 3">
    <name type="scientific">Rhodocyclus tenuis</name>
    <name type="common">Rhodospirillum tenue</name>
    <dbReference type="NCBI Taxonomy" id="1066"/>
    <lineage>
        <taxon>Bacteria</taxon>
        <taxon>Pseudomonadati</taxon>
        <taxon>Pseudomonadota</taxon>
        <taxon>Betaproteobacteria</taxon>
        <taxon>Rhodocyclales</taxon>
        <taxon>Rhodocyclaceae</taxon>
        <taxon>Rhodocyclus</taxon>
    </lineage>
</organism>
<name>A0A840G346_RHOTE</name>
<proteinExistence type="predicted"/>
<dbReference type="EMBL" id="JACIGE010000002">
    <property type="protein sequence ID" value="MBB4246345.1"/>
    <property type="molecule type" value="Genomic_DNA"/>
</dbReference>